<name>A0ACB7HIT5_MANES</name>
<dbReference type="Proteomes" id="UP000091857">
    <property type="component" value="Chromosome 6"/>
</dbReference>
<accession>A0ACB7HIT5</accession>
<evidence type="ECO:0000313" key="2">
    <source>
        <dbReference type="Proteomes" id="UP000091857"/>
    </source>
</evidence>
<dbReference type="EMBL" id="CM004392">
    <property type="protein sequence ID" value="KAG8652407.1"/>
    <property type="molecule type" value="Genomic_DNA"/>
</dbReference>
<protein>
    <submittedName>
        <fullName evidence="1">Uncharacterized protein</fullName>
    </submittedName>
</protein>
<gene>
    <name evidence="1" type="ORF">MANES_06G086600v8</name>
</gene>
<evidence type="ECO:0000313" key="1">
    <source>
        <dbReference type="EMBL" id="KAG8652407.1"/>
    </source>
</evidence>
<comment type="caution">
    <text evidence="1">The sequence shown here is derived from an EMBL/GenBank/DDBJ whole genome shotgun (WGS) entry which is preliminary data.</text>
</comment>
<keyword evidence="2" id="KW-1185">Reference proteome</keyword>
<reference evidence="2" key="1">
    <citation type="journal article" date="2016" name="Nat. Biotechnol.">
        <title>Sequencing wild and cultivated cassava and related species reveals extensive interspecific hybridization and genetic diversity.</title>
        <authorList>
            <person name="Bredeson J.V."/>
            <person name="Lyons J.B."/>
            <person name="Prochnik S.E."/>
            <person name="Wu G.A."/>
            <person name="Ha C.M."/>
            <person name="Edsinger-Gonzales E."/>
            <person name="Grimwood J."/>
            <person name="Schmutz J."/>
            <person name="Rabbi I.Y."/>
            <person name="Egesi C."/>
            <person name="Nauluvula P."/>
            <person name="Lebot V."/>
            <person name="Ndunguru J."/>
            <person name="Mkamilo G."/>
            <person name="Bart R.S."/>
            <person name="Setter T.L."/>
            <person name="Gleadow R.M."/>
            <person name="Kulakow P."/>
            <person name="Ferguson M.E."/>
            <person name="Rounsley S."/>
            <person name="Rokhsar D.S."/>
        </authorList>
    </citation>
    <scope>NUCLEOTIDE SEQUENCE [LARGE SCALE GENOMIC DNA]</scope>
    <source>
        <strain evidence="2">cv. AM560-2</strain>
    </source>
</reference>
<proteinExistence type="predicted"/>
<organism evidence="1 2">
    <name type="scientific">Manihot esculenta</name>
    <name type="common">Cassava</name>
    <name type="synonym">Jatropha manihot</name>
    <dbReference type="NCBI Taxonomy" id="3983"/>
    <lineage>
        <taxon>Eukaryota</taxon>
        <taxon>Viridiplantae</taxon>
        <taxon>Streptophyta</taxon>
        <taxon>Embryophyta</taxon>
        <taxon>Tracheophyta</taxon>
        <taxon>Spermatophyta</taxon>
        <taxon>Magnoliopsida</taxon>
        <taxon>eudicotyledons</taxon>
        <taxon>Gunneridae</taxon>
        <taxon>Pentapetalae</taxon>
        <taxon>rosids</taxon>
        <taxon>fabids</taxon>
        <taxon>Malpighiales</taxon>
        <taxon>Euphorbiaceae</taxon>
        <taxon>Crotonoideae</taxon>
        <taxon>Manihoteae</taxon>
        <taxon>Manihot</taxon>
    </lineage>
</organism>
<sequence>MCMDHKIDEILAQLPVGYKFLPTDEELVIHYLMNKLLNRLLPANIAPDIDASEFYSKPPNSLSVSFPLSMVSPSCGEREWYFFIHEHEDFLGKSRERIRMVGDGTGFWRSSGLEKYIRNSDGRVLAFKSRFFYFSGNDANAKKTHWKMDQYRLHNQCPAPDHNSKDEQWVLGKLKRGMEINSSF</sequence>